<evidence type="ECO:0000256" key="2">
    <source>
        <dbReference type="ARBA" id="ARBA00011779"/>
    </source>
</evidence>
<evidence type="ECO:0000256" key="6">
    <source>
        <dbReference type="ARBA" id="ARBA00023032"/>
    </source>
</evidence>
<feature type="transmembrane region" description="Helical" evidence="9">
    <location>
        <begin position="242"/>
        <end position="264"/>
    </location>
</feature>
<feature type="domain" description="ABC transmembrane type-1" evidence="10">
    <location>
        <begin position="58"/>
        <end position="261"/>
    </location>
</feature>
<dbReference type="InterPro" id="IPR035906">
    <property type="entry name" value="MetI-like_sf"/>
</dbReference>
<evidence type="ECO:0000259" key="10">
    <source>
        <dbReference type="PROSITE" id="PS50928"/>
    </source>
</evidence>
<feature type="transmembrane region" description="Helical" evidence="9">
    <location>
        <begin position="55"/>
        <end position="84"/>
    </location>
</feature>
<dbReference type="AlphaFoldDB" id="A0A6P1TQH5"/>
<feature type="transmembrane region" description="Helical" evidence="9">
    <location>
        <begin position="12"/>
        <end position="35"/>
    </location>
</feature>
<dbReference type="RefSeq" id="WP_161839276.1">
    <property type="nucleotide sequence ID" value="NZ_CP048000.1"/>
</dbReference>
<comment type="function">
    <text evidence="8">Part of the ABC transporter complex CysAWTP (TC 3.A.1.6.1) involved in sulfate/thiosulfate import. Probably responsible for the translocation of the substrate across the membrane.</text>
</comment>
<feature type="transmembrane region" description="Helical" evidence="9">
    <location>
        <begin position="96"/>
        <end position="116"/>
    </location>
</feature>
<feature type="transmembrane region" description="Helical" evidence="9">
    <location>
        <begin position="186"/>
        <end position="207"/>
    </location>
</feature>
<evidence type="ECO:0000256" key="3">
    <source>
        <dbReference type="ARBA" id="ARBA00022448"/>
    </source>
</evidence>
<dbReference type="NCBIfam" id="TIGR00969">
    <property type="entry name" value="3a0106s02"/>
    <property type="match status" value="1"/>
</dbReference>
<dbReference type="InterPro" id="IPR000515">
    <property type="entry name" value="MetI-like"/>
</dbReference>
<name>A0A6P1TQH5_9FIRM</name>
<comment type="similarity">
    <text evidence="9">Belongs to the binding-protein-dependent transport system permease family. CysTW subfamily.</text>
</comment>
<feature type="transmembrane region" description="Helical" evidence="9">
    <location>
        <begin position="136"/>
        <end position="154"/>
    </location>
</feature>
<dbReference type="GO" id="GO:0005886">
    <property type="term" value="C:plasma membrane"/>
    <property type="evidence" value="ECO:0007669"/>
    <property type="project" value="InterPro"/>
</dbReference>
<comment type="subunit">
    <text evidence="2">The complex is composed of two ATP-binding proteins (CysA), two transmembrane proteins (CysT and CysW) and a solute-binding protein (CysP).</text>
</comment>
<evidence type="ECO:0000256" key="9">
    <source>
        <dbReference type="RuleBase" id="RU366001"/>
    </source>
</evidence>
<keyword evidence="6 9" id="KW-0764">Sulfate transport</keyword>
<evidence type="ECO:0000313" key="11">
    <source>
        <dbReference type="EMBL" id="QHQ62452.1"/>
    </source>
</evidence>
<keyword evidence="3 9" id="KW-0813">Transport</keyword>
<dbReference type="Proteomes" id="UP000464314">
    <property type="component" value="Chromosome"/>
</dbReference>
<dbReference type="GO" id="GO:0015419">
    <property type="term" value="F:ABC-type sulfate transporter activity"/>
    <property type="evidence" value="ECO:0007669"/>
    <property type="project" value="UniProtKB-UniRule"/>
</dbReference>
<dbReference type="CDD" id="cd06261">
    <property type="entry name" value="TM_PBP2"/>
    <property type="match status" value="1"/>
</dbReference>
<dbReference type="KEGG" id="anr:Ana3638_18065"/>
<dbReference type="Pfam" id="PF00528">
    <property type="entry name" value="BPD_transp_1"/>
    <property type="match status" value="1"/>
</dbReference>
<dbReference type="InterPro" id="IPR011865">
    <property type="entry name" value="CysT_permease"/>
</dbReference>
<evidence type="ECO:0000256" key="5">
    <source>
        <dbReference type="ARBA" id="ARBA00022989"/>
    </source>
</evidence>
<dbReference type="PROSITE" id="PS50928">
    <property type="entry name" value="ABC_TM1"/>
    <property type="match status" value="1"/>
</dbReference>
<keyword evidence="12" id="KW-1185">Reference proteome</keyword>
<comment type="function">
    <text evidence="9">Part of the ABC transporter complex (TC 3.A.1.6.1) involved in sulfate/thiosulfate import.</text>
</comment>
<dbReference type="Gene3D" id="1.10.3720.10">
    <property type="entry name" value="MetI-like"/>
    <property type="match status" value="1"/>
</dbReference>
<comment type="subcellular location">
    <subcellularLocation>
        <location evidence="1">Membrane</location>
        <topology evidence="1">Multi-pass membrane protein</topology>
    </subcellularLocation>
</comment>
<keyword evidence="5 9" id="KW-1133">Transmembrane helix</keyword>
<dbReference type="InterPro" id="IPR005667">
    <property type="entry name" value="Sulph_transpt2"/>
</dbReference>
<evidence type="ECO:0000256" key="7">
    <source>
        <dbReference type="ARBA" id="ARBA00023136"/>
    </source>
</evidence>
<dbReference type="SUPFAM" id="SSF161098">
    <property type="entry name" value="MetI-like"/>
    <property type="match status" value="1"/>
</dbReference>
<keyword evidence="4 9" id="KW-0812">Transmembrane</keyword>
<organism evidence="11 12">
    <name type="scientific">Anaerocolumna sedimenticola</name>
    <dbReference type="NCBI Taxonomy" id="2696063"/>
    <lineage>
        <taxon>Bacteria</taxon>
        <taxon>Bacillati</taxon>
        <taxon>Bacillota</taxon>
        <taxon>Clostridia</taxon>
        <taxon>Lachnospirales</taxon>
        <taxon>Lachnospiraceae</taxon>
        <taxon>Anaerocolumna</taxon>
    </lineage>
</organism>
<dbReference type="EMBL" id="CP048000">
    <property type="protein sequence ID" value="QHQ62452.1"/>
    <property type="molecule type" value="Genomic_DNA"/>
</dbReference>
<proteinExistence type="inferred from homology"/>
<protein>
    <recommendedName>
        <fullName evidence="9">Sulfate transport system permease protein CysT</fullName>
    </recommendedName>
</protein>
<comment type="caution">
    <text evidence="9">Lacks conserved residue(s) required for the propagation of feature annotation.</text>
</comment>
<keyword evidence="7 9" id="KW-0472">Membrane</keyword>
<gene>
    <name evidence="11" type="primary">cysT</name>
    <name evidence="11" type="ORF">Ana3638_18065</name>
</gene>
<evidence type="ECO:0000313" key="12">
    <source>
        <dbReference type="Proteomes" id="UP000464314"/>
    </source>
</evidence>
<dbReference type="FunFam" id="1.10.3720.10:FF:000004">
    <property type="entry name" value="Sulfate transport system permease protein CysT"/>
    <property type="match status" value="1"/>
</dbReference>
<reference evidence="11 12" key="1">
    <citation type="submission" date="2020-01" db="EMBL/GenBank/DDBJ databases">
        <title>Genome analysis of Anaerocolumna sp. CBA3638.</title>
        <authorList>
            <person name="Kim J."/>
            <person name="Roh S.W."/>
        </authorList>
    </citation>
    <scope>NUCLEOTIDE SEQUENCE [LARGE SCALE GENOMIC DNA]</scope>
    <source>
        <strain evidence="11 12">CBA3638</strain>
    </source>
</reference>
<dbReference type="NCBIfam" id="TIGR02139">
    <property type="entry name" value="permease_CysT"/>
    <property type="match status" value="1"/>
</dbReference>
<evidence type="ECO:0000256" key="8">
    <source>
        <dbReference type="ARBA" id="ARBA00025323"/>
    </source>
</evidence>
<sequence>MARKNSVVPGFKLTLGITLAYLSIIILIPLSSIIFKTADLGLPEFIEAAFNKRVLHAYGVSFTSAFLAASINVVFGVLLAWVIVRYNFPFKRIMDGMIDLPFALPTSVAGIALTALYSENGWIGSQLLKLGLKGSYTLFGITIALVFIGIPFVTRNVQPVLEELDKSVEEASLMLGATRFQIFRKVILPELISPILTGFSLAFARGIGEYGSVVFISGNMPMKTEIAPLLIMSKLEQFDYEGATAIAIVMLFVSFIMLLVMNLLRIRTAKFLKA</sequence>
<dbReference type="PANTHER" id="PTHR30406">
    <property type="entry name" value="SULFATE TRANSPORT SYSTEM PERMEASE PROTEIN"/>
    <property type="match status" value="1"/>
</dbReference>
<evidence type="ECO:0000256" key="4">
    <source>
        <dbReference type="ARBA" id="ARBA00022692"/>
    </source>
</evidence>
<evidence type="ECO:0000256" key="1">
    <source>
        <dbReference type="ARBA" id="ARBA00004141"/>
    </source>
</evidence>
<dbReference type="PANTHER" id="PTHR30406:SF8">
    <property type="entry name" value="SULFATE TRANSPORT SYSTEM PERMEASE PROTEIN CYST"/>
    <property type="match status" value="1"/>
</dbReference>
<accession>A0A6P1TQH5</accession>